<keyword evidence="2" id="KW-1185">Reference proteome</keyword>
<gene>
    <name evidence="1" type="ORF">M2650_01850</name>
</gene>
<accession>A0ABT0MEU0</accession>
<proteinExistence type="predicted"/>
<evidence type="ECO:0008006" key="3">
    <source>
        <dbReference type="Google" id="ProtNLM"/>
    </source>
</evidence>
<sequence length="127" mass="14455">MAAQFEKLLEMLDEEQLERFVMAYSDHAFVTVRSARREGRKGQSQNGVDVSAVLHERGFVGYQAKAYKRTKLISAVIDAEIAKAHNFSPPLEYFTIVTLNTRTRPLQEHARKQLLHGKKNRIEVLGG</sequence>
<dbReference type="RefSeq" id="WP_249470459.1">
    <property type="nucleotide sequence ID" value="NZ_JAMBEP010000001.1"/>
</dbReference>
<protein>
    <recommendedName>
        <fullName evidence="3">Restriction endonuclease type IV Mrr domain-containing protein</fullName>
    </recommendedName>
</protein>
<organism evidence="1 2">
    <name type="scientific">Luteimonas galliterrae</name>
    <dbReference type="NCBI Taxonomy" id="2940486"/>
    <lineage>
        <taxon>Bacteria</taxon>
        <taxon>Pseudomonadati</taxon>
        <taxon>Pseudomonadota</taxon>
        <taxon>Gammaproteobacteria</taxon>
        <taxon>Lysobacterales</taxon>
        <taxon>Lysobacteraceae</taxon>
        <taxon>Luteimonas</taxon>
    </lineage>
</organism>
<dbReference type="Proteomes" id="UP001431217">
    <property type="component" value="Unassembled WGS sequence"/>
</dbReference>
<evidence type="ECO:0000313" key="2">
    <source>
        <dbReference type="Proteomes" id="UP001431217"/>
    </source>
</evidence>
<name>A0ABT0MEU0_9GAMM</name>
<dbReference type="EMBL" id="JAMBEP010000001">
    <property type="protein sequence ID" value="MCL1633391.1"/>
    <property type="molecule type" value="Genomic_DNA"/>
</dbReference>
<comment type="caution">
    <text evidence="1">The sequence shown here is derived from an EMBL/GenBank/DDBJ whole genome shotgun (WGS) entry which is preliminary data.</text>
</comment>
<evidence type="ECO:0000313" key="1">
    <source>
        <dbReference type="EMBL" id="MCL1633391.1"/>
    </source>
</evidence>
<reference evidence="1 2" key="1">
    <citation type="submission" date="2022-05" db="EMBL/GenBank/DDBJ databases">
        <title>Luteimonas sp. SX5, whole genome shotgun sequencing project.</title>
        <authorList>
            <person name="Zhao G."/>
            <person name="Shen L."/>
        </authorList>
    </citation>
    <scope>NUCLEOTIDE SEQUENCE [LARGE SCALE GENOMIC DNA]</scope>
    <source>
        <strain evidence="1 2">SX5</strain>
    </source>
</reference>